<keyword evidence="3" id="KW-1185">Reference proteome</keyword>
<accession>A0ABR1FJ75</accession>
<dbReference type="Proteomes" id="UP001363151">
    <property type="component" value="Unassembled WGS sequence"/>
</dbReference>
<keyword evidence="1" id="KW-0175">Coiled coil</keyword>
<feature type="coiled-coil region" evidence="1">
    <location>
        <begin position="36"/>
        <end position="70"/>
    </location>
</feature>
<organism evidence="2 3">
    <name type="scientific">Aureococcus anophagefferens</name>
    <name type="common">Harmful bloom alga</name>
    <dbReference type="NCBI Taxonomy" id="44056"/>
    <lineage>
        <taxon>Eukaryota</taxon>
        <taxon>Sar</taxon>
        <taxon>Stramenopiles</taxon>
        <taxon>Ochrophyta</taxon>
        <taxon>Pelagophyceae</taxon>
        <taxon>Pelagomonadales</taxon>
        <taxon>Pelagomonadaceae</taxon>
        <taxon>Aureococcus</taxon>
    </lineage>
</organism>
<proteinExistence type="predicted"/>
<dbReference type="EMBL" id="JBBJCI010000373">
    <property type="protein sequence ID" value="KAK7231853.1"/>
    <property type="molecule type" value="Genomic_DNA"/>
</dbReference>
<gene>
    <name evidence="2" type="primary">MAN1B1</name>
    <name evidence="2" type="ORF">SO694_00082154</name>
</gene>
<feature type="coiled-coil region" evidence="1">
    <location>
        <begin position="232"/>
        <end position="266"/>
    </location>
</feature>
<evidence type="ECO:0000256" key="1">
    <source>
        <dbReference type="SAM" id="Coils"/>
    </source>
</evidence>
<protein>
    <submittedName>
        <fullName evidence="2">Mannosyl-oligosaccharide 1,2-alpha-mannosidase</fullName>
    </submittedName>
</protein>
<evidence type="ECO:0000313" key="2">
    <source>
        <dbReference type="EMBL" id="KAK7231853.1"/>
    </source>
</evidence>
<reference evidence="2 3" key="1">
    <citation type="submission" date="2024-03" db="EMBL/GenBank/DDBJ databases">
        <title>Aureococcus anophagefferens CCMP1851 and Kratosvirus quantuckense: Draft genome of a second virus-susceptible host strain in the model system.</title>
        <authorList>
            <person name="Chase E."/>
            <person name="Truchon A.R."/>
            <person name="Schepens W."/>
            <person name="Wilhelm S.W."/>
        </authorList>
    </citation>
    <scope>NUCLEOTIDE SEQUENCE [LARGE SCALE GENOMIC DNA]</scope>
    <source>
        <strain evidence="2 3">CCMP1851</strain>
    </source>
</reference>
<evidence type="ECO:0000313" key="3">
    <source>
        <dbReference type="Proteomes" id="UP001363151"/>
    </source>
</evidence>
<feature type="coiled-coil region" evidence="1">
    <location>
        <begin position="358"/>
        <end position="392"/>
    </location>
</feature>
<sequence length="438" mass="50966">MQNHKLAGRAQSVKKSTVRMVENHLAKQRNAYDAWIQELCSDAEESAAERDRLKAKLMKLREEHKRKMARSPRVAFYVARRARDFSLESPQMIKILSRMSNMVYYRAWSCWYNATIRIHQMSIDEEIKMLRAEVKDARAQAEVLETEAQARADEASALAIGNASESQRKLILKIMTKMVQGLARVAYTQWYKQTFMAKHQKNLMLKIIKRLERGQLAKGWTQWKVIATKWALIEKMELKERLIKELDMLEKKAKEFEQEASSRSEQATMAAINRCSSEQKDLLIKIMAKMCDNFLVMGWSMWKKKMNIYNNTVKLVGKILSRMVNMKKHQAFRRWHEVCFELVADKFKLKEELLISQRDNLMNTLKARALQLEKLQAEAAELLELSQRNAADTANVMAVSNRFADNIHVILDKKALEEVDGPDPNKVSYDDFVKELGD</sequence>
<comment type="caution">
    <text evidence="2">The sequence shown here is derived from an EMBL/GenBank/DDBJ whole genome shotgun (WGS) entry which is preliminary data.</text>
</comment>
<feature type="coiled-coil region" evidence="1">
    <location>
        <begin position="120"/>
        <end position="154"/>
    </location>
</feature>
<name>A0ABR1FJ75_AURAN</name>